<dbReference type="Proteomes" id="UP000198718">
    <property type="component" value="Unassembled WGS sequence"/>
</dbReference>
<dbReference type="Pfam" id="PF01177">
    <property type="entry name" value="Asp_Glu_race"/>
    <property type="match status" value="1"/>
</dbReference>
<dbReference type="InterPro" id="IPR018187">
    <property type="entry name" value="Asp/Glu_racemase_AS_1"/>
</dbReference>
<dbReference type="FunFam" id="3.40.50.1860:FF:000001">
    <property type="entry name" value="Glutamate racemase"/>
    <property type="match status" value="1"/>
</dbReference>
<dbReference type="PANTHER" id="PTHR21198:SF3">
    <property type="entry name" value="GLUTAMATE RACEMASE"/>
    <property type="match status" value="1"/>
</dbReference>
<dbReference type="PROSITE" id="PS00923">
    <property type="entry name" value="ASP_GLU_RACEMASE_1"/>
    <property type="match status" value="1"/>
</dbReference>
<evidence type="ECO:0000256" key="7">
    <source>
        <dbReference type="HAMAP-Rule" id="MF_00258"/>
    </source>
</evidence>
<evidence type="ECO:0000313" key="8">
    <source>
        <dbReference type="EMBL" id="SDK15680.1"/>
    </source>
</evidence>
<dbReference type="SUPFAM" id="SSF53681">
    <property type="entry name" value="Aspartate/glutamate racemase"/>
    <property type="match status" value="2"/>
</dbReference>
<dbReference type="GO" id="GO:0009252">
    <property type="term" value="P:peptidoglycan biosynthetic process"/>
    <property type="evidence" value="ECO:0007669"/>
    <property type="project" value="UniProtKB-UniRule"/>
</dbReference>
<feature type="binding site" evidence="7">
    <location>
        <begin position="13"/>
        <end position="14"/>
    </location>
    <ligand>
        <name>substrate</name>
    </ligand>
</feature>
<comment type="pathway">
    <text evidence="7">Cell wall biogenesis; peptidoglycan biosynthesis.</text>
</comment>
<evidence type="ECO:0000256" key="4">
    <source>
        <dbReference type="ARBA" id="ARBA00022984"/>
    </source>
</evidence>
<feature type="binding site" evidence="7">
    <location>
        <begin position="187"/>
        <end position="188"/>
    </location>
    <ligand>
        <name>substrate</name>
    </ligand>
</feature>
<dbReference type="GO" id="GO:0071555">
    <property type="term" value="P:cell wall organization"/>
    <property type="evidence" value="ECO:0007669"/>
    <property type="project" value="UniProtKB-KW"/>
</dbReference>
<reference evidence="8 9" key="1">
    <citation type="submission" date="2016-10" db="EMBL/GenBank/DDBJ databases">
        <authorList>
            <person name="de Groot N.N."/>
        </authorList>
    </citation>
    <scope>NUCLEOTIDE SEQUENCE [LARGE SCALE GENOMIC DNA]</scope>
    <source>
        <strain evidence="8 9">DSM 18346</strain>
    </source>
</reference>
<comment type="similarity">
    <text evidence="7">Belongs to the aspartate/glutamate racemases family.</text>
</comment>
<dbReference type="PANTHER" id="PTHR21198">
    <property type="entry name" value="GLUTAMATE RACEMASE"/>
    <property type="match status" value="1"/>
</dbReference>
<dbReference type="EMBL" id="FNFP01000001">
    <property type="protein sequence ID" value="SDK15680.1"/>
    <property type="molecule type" value="Genomic_DNA"/>
</dbReference>
<dbReference type="STRING" id="393762.SAMN05660472_00894"/>
<keyword evidence="3 7" id="KW-0133">Cell shape</keyword>
<dbReference type="AlphaFoldDB" id="A0A1G8ZNF4"/>
<dbReference type="InterPro" id="IPR001920">
    <property type="entry name" value="Asp/Glu_race"/>
</dbReference>
<gene>
    <name evidence="7" type="primary">murI</name>
    <name evidence="8" type="ORF">SAMN05660472_00894</name>
</gene>
<dbReference type="GO" id="GO:0008360">
    <property type="term" value="P:regulation of cell shape"/>
    <property type="evidence" value="ECO:0007669"/>
    <property type="project" value="UniProtKB-KW"/>
</dbReference>
<feature type="binding site" evidence="7">
    <location>
        <begin position="45"/>
        <end position="46"/>
    </location>
    <ligand>
        <name>substrate</name>
    </ligand>
</feature>
<keyword evidence="4 7" id="KW-0573">Peptidoglycan synthesis</keyword>
<keyword evidence="9" id="KW-1185">Reference proteome</keyword>
<feature type="active site" description="Proton donor/acceptor" evidence="7">
    <location>
        <position position="76"/>
    </location>
</feature>
<dbReference type="Gene3D" id="3.40.50.1860">
    <property type="match status" value="2"/>
</dbReference>
<organism evidence="8 9">
    <name type="scientific">Natronincola ferrireducens</name>
    <dbReference type="NCBI Taxonomy" id="393762"/>
    <lineage>
        <taxon>Bacteria</taxon>
        <taxon>Bacillati</taxon>
        <taxon>Bacillota</taxon>
        <taxon>Clostridia</taxon>
        <taxon>Peptostreptococcales</taxon>
        <taxon>Natronincolaceae</taxon>
        <taxon>Natronincola</taxon>
    </lineage>
</organism>
<dbReference type="NCBIfam" id="TIGR00067">
    <property type="entry name" value="glut_race"/>
    <property type="match status" value="1"/>
</dbReference>
<proteinExistence type="inferred from homology"/>
<evidence type="ECO:0000313" key="9">
    <source>
        <dbReference type="Proteomes" id="UP000198718"/>
    </source>
</evidence>
<protein>
    <recommendedName>
        <fullName evidence="2 7">Glutamate racemase</fullName>
        <ecNumber evidence="2 7">5.1.1.3</ecNumber>
    </recommendedName>
</protein>
<dbReference type="RefSeq" id="WP_090550831.1">
    <property type="nucleotide sequence ID" value="NZ_FNFP01000001.1"/>
</dbReference>
<dbReference type="HAMAP" id="MF_00258">
    <property type="entry name" value="Glu_racemase"/>
    <property type="match status" value="1"/>
</dbReference>
<evidence type="ECO:0000256" key="6">
    <source>
        <dbReference type="ARBA" id="ARBA00023316"/>
    </source>
</evidence>
<comment type="catalytic activity">
    <reaction evidence="1 7">
        <text>L-glutamate = D-glutamate</text>
        <dbReference type="Rhea" id="RHEA:12813"/>
        <dbReference type="ChEBI" id="CHEBI:29985"/>
        <dbReference type="ChEBI" id="CHEBI:29986"/>
        <dbReference type="EC" id="5.1.1.3"/>
    </reaction>
</comment>
<feature type="active site" description="Proton donor/acceptor" evidence="7">
    <location>
        <position position="186"/>
    </location>
</feature>
<dbReference type="UniPathway" id="UPA00219"/>
<evidence type="ECO:0000256" key="2">
    <source>
        <dbReference type="ARBA" id="ARBA00013090"/>
    </source>
</evidence>
<comment type="function">
    <text evidence="7">Provides the (R)-glutamate required for cell wall biosynthesis.</text>
</comment>
<dbReference type="GO" id="GO:0008881">
    <property type="term" value="F:glutamate racemase activity"/>
    <property type="evidence" value="ECO:0007669"/>
    <property type="project" value="UniProtKB-UniRule"/>
</dbReference>
<keyword evidence="6 7" id="KW-0961">Cell wall biogenesis/degradation</keyword>
<accession>A0A1G8ZNF4</accession>
<dbReference type="EC" id="5.1.1.3" evidence="2 7"/>
<keyword evidence="5 7" id="KW-0413">Isomerase</keyword>
<evidence type="ECO:0000256" key="1">
    <source>
        <dbReference type="ARBA" id="ARBA00001602"/>
    </source>
</evidence>
<dbReference type="InterPro" id="IPR004391">
    <property type="entry name" value="Glu_race"/>
</dbReference>
<evidence type="ECO:0000256" key="3">
    <source>
        <dbReference type="ARBA" id="ARBA00022960"/>
    </source>
</evidence>
<dbReference type="InterPro" id="IPR015942">
    <property type="entry name" value="Asp/Glu/hydantoin_racemase"/>
</dbReference>
<name>A0A1G8ZNF4_9FIRM</name>
<evidence type="ECO:0000256" key="5">
    <source>
        <dbReference type="ARBA" id="ARBA00023235"/>
    </source>
</evidence>
<dbReference type="OrthoDB" id="9801055at2"/>
<sequence length="277" mass="31195">MKYDSDLAIGVFDSGVGGISVLAELIHRLPKEKYIYYGDSKNAPYGMRTTEEVKALSLNVVEELLKIGIKGLVVACNTATSGVIEDLRKAIDIPIVGMEPALKPAVELNKAGKIIVMATPVTLREKKFNNLIQCFDNRNKIIKLPCPGLVEIIEKNGGRGEEIRQYLHNLFKEINIEEIDSIVLGCTHYIFIKEELNIMTGNRVQLIDGNRGTANQLKRLLTEENLLHMEKNQGYTEITMINSLNTEDIIDLSKKLLEEQLHYLGWQGRLKYNIVDL</sequence>
<feature type="binding site" evidence="7">
    <location>
        <begin position="77"/>
        <end position="78"/>
    </location>
    <ligand>
        <name>substrate</name>
    </ligand>
</feature>